<keyword evidence="4" id="KW-1185">Reference proteome</keyword>
<evidence type="ECO:0000256" key="2">
    <source>
        <dbReference type="SAM" id="Phobius"/>
    </source>
</evidence>
<reference evidence="3 4" key="1">
    <citation type="journal article" date="2015" name="Sci. Rep.">
        <title>Chromosome-level genome map provides insights into diverse defense mechanisms in the medicinal fungus Ganoderma sinense.</title>
        <authorList>
            <person name="Zhu Y."/>
            <person name="Xu J."/>
            <person name="Sun C."/>
            <person name="Zhou S."/>
            <person name="Xu H."/>
            <person name="Nelson D.R."/>
            <person name="Qian J."/>
            <person name="Song J."/>
            <person name="Luo H."/>
            <person name="Xiang L."/>
            <person name="Li Y."/>
            <person name="Xu Z."/>
            <person name="Ji A."/>
            <person name="Wang L."/>
            <person name="Lu S."/>
            <person name="Hayward A."/>
            <person name="Sun W."/>
            <person name="Li X."/>
            <person name="Schwartz D.C."/>
            <person name="Wang Y."/>
            <person name="Chen S."/>
        </authorList>
    </citation>
    <scope>NUCLEOTIDE SEQUENCE [LARGE SCALE GENOMIC DNA]</scope>
    <source>
        <strain evidence="3 4">ZZ0214-1</strain>
    </source>
</reference>
<feature type="compositionally biased region" description="Low complexity" evidence="1">
    <location>
        <begin position="13"/>
        <end position="22"/>
    </location>
</feature>
<dbReference type="Proteomes" id="UP000230002">
    <property type="component" value="Unassembled WGS sequence"/>
</dbReference>
<keyword evidence="2" id="KW-0812">Transmembrane</keyword>
<evidence type="ECO:0000313" key="4">
    <source>
        <dbReference type="Proteomes" id="UP000230002"/>
    </source>
</evidence>
<dbReference type="STRING" id="1077348.A0A2G8RMA3"/>
<organism evidence="3 4">
    <name type="scientific">Ganoderma sinense ZZ0214-1</name>
    <dbReference type="NCBI Taxonomy" id="1077348"/>
    <lineage>
        <taxon>Eukaryota</taxon>
        <taxon>Fungi</taxon>
        <taxon>Dikarya</taxon>
        <taxon>Basidiomycota</taxon>
        <taxon>Agaricomycotina</taxon>
        <taxon>Agaricomycetes</taxon>
        <taxon>Polyporales</taxon>
        <taxon>Polyporaceae</taxon>
        <taxon>Ganoderma</taxon>
    </lineage>
</organism>
<dbReference type="OrthoDB" id="2564984at2759"/>
<keyword evidence="2" id="KW-0472">Membrane</keyword>
<protein>
    <submittedName>
        <fullName evidence="3">Uncharacterized protein</fullName>
    </submittedName>
</protein>
<proteinExistence type="predicted"/>
<dbReference type="Pfam" id="PF10164">
    <property type="entry name" value="BRI3"/>
    <property type="match status" value="1"/>
</dbReference>
<feature type="compositionally biased region" description="Low complexity" evidence="1">
    <location>
        <begin position="31"/>
        <end position="69"/>
    </location>
</feature>
<feature type="region of interest" description="Disordered" evidence="1">
    <location>
        <begin position="1"/>
        <end position="69"/>
    </location>
</feature>
<dbReference type="InterPro" id="IPR019317">
    <property type="entry name" value="BRI3"/>
</dbReference>
<name>A0A2G8RMA3_9APHY</name>
<sequence>MSNLATSMMNEKAQPQAPAPAYSGPPPPNGANPAQPQSPYVPPIQTQGIPPQQYPAQQPPQGQYYPQQYPAGQYPEMQPQFYPTAGVYAQGSIGPQSGFQTAPAQTVYVMGPGAQYQQQLYAMCANGNHDVMTKYGMVGILTAIFCFPIGLLALLVDKERRCVRCGALVNV</sequence>
<feature type="transmembrane region" description="Helical" evidence="2">
    <location>
        <begin position="135"/>
        <end position="156"/>
    </location>
</feature>
<dbReference type="EMBL" id="AYKW01000069">
    <property type="protein sequence ID" value="PIL22645.1"/>
    <property type="molecule type" value="Genomic_DNA"/>
</dbReference>
<accession>A0A2G8RMA3</accession>
<comment type="caution">
    <text evidence="3">The sequence shown here is derived from an EMBL/GenBank/DDBJ whole genome shotgun (WGS) entry which is preliminary data.</text>
</comment>
<keyword evidence="2" id="KW-1133">Transmembrane helix</keyword>
<gene>
    <name evidence="3" type="ORF">GSI_15337</name>
</gene>
<evidence type="ECO:0000313" key="3">
    <source>
        <dbReference type="EMBL" id="PIL22645.1"/>
    </source>
</evidence>
<evidence type="ECO:0000256" key="1">
    <source>
        <dbReference type="SAM" id="MobiDB-lite"/>
    </source>
</evidence>
<dbReference type="AlphaFoldDB" id="A0A2G8RMA3"/>